<reference evidence="9" key="1">
    <citation type="submission" date="2021-03" db="EMBL/GenBank/DDBJ databases">
        <authorList>
            <person name="Li Z."/>
            <person name="Yang C."/>
        </authorList>
    </citation>
    <scope>NUCLEOTIDE SEQUENCE</scope>
    <source>
        <strain evidence="9">Dzin_1.0</strain>
        <tissue evidence="9">Leaf</tissue>
    </source>
</reference>
<dbReference type="EMBL" id="JAGGNH010000006">
    <property type="protein sequence ID" value="KAJ0969546.1"/>
    <property type="molecule type" value="Genomic_DNA"/>
</dbReference>
<dbReference type="Proteomes" id="UP001085076">
    <property type="component" value="Miscellaneous, Linkage group lg06"/>
</dbReference>
<keyword evidence="2" id="KW-0132">Cell division</keyword>
<keyword evidence="4" id="KW-0498">Mitosis</keyword>
<gene>
    <name evidence="9" type="ORF">J5N97_022423</name>
</gene>
<evidence type="ECO:0000313" key="10">
    <source>
        <dbReference type="Proteomes" id="UP001085076"/>
    </source>
</evidence>
<dbReference type="CDD" id="cd20404">
    <property type="entry name" value="Tudor_Agenet_AtEML-like"/>
    <property type="match status" value="1"/>
</dbReference>
<organism evidence="9 10">
    <name type="scientific">Dioscorea zingiberensis</name>
    <dbReference type="NCBI Taxonomy" id="325984"/>
    <lineage>
        <taxon>Eukaryota</taxon>
        <taxon>Viridiplantae</taxon>
        <taxon>Streptophyta</taxon>
        <taxon>Embryophyta</taxon>
        <taxon>Tracheophyta</taxon>
        <taxon>Spermatophyta</taxon>
        <taxon>Magnoliopsida</taxon>
        <taxon>Liliopsida</taxon>
        <taxon>Dioscoreales</taxon>
        <taxon>Dioscoreaceae</taxon>
        <taxon>Dioscorea</taxon>
    </lineage>
</organism>
<dbReference type="InterPro" id="IPR016024">
    <property type="entry name" value="ARM-type_fold"/>
</dbReference>
<comment type="subcellular location">
    <subcellularLocation>
        <location evidence="1">Nucleus</location>
    </subcellularLocation>
</comment>
<dbReference type="InterPro" id="IPR011989">
    <property type="entry name" value="ARM-like"/>
</dbReference>
<feature type="region of interest" description="Disordered" evidence="8">
    <location>
        <begin position="1210"/>
        <end position="1234"/>
    </location>
</feature>
<dbReference type="CDD" id="cd19953">
    <property type="entry name" value="PDS5"/>
    <property type="match status" value="1"/>
</dbReference>
<evidence type="ECO:0000256" key="2">
    <source>
        <dbReference type="ARBA" id="ARBA00022618"/>
    </source>
</evidence>
<keyword evidence="10" id="KW-1185">Reference proteome</keyword>
<accession>A0A9D5CA21</accession>
<reference evidence="9" key="2">
    <citation type="journal article" date="2022" name="Hortic Res">
        <title>The genome of Dioscorea zingiberensis sheds light on the biosynthesis, origin and evolution of the medicinally important diosgenin saponins.</title>
        <authorList>
            <person name="Li Y."/>
            <person name="Tan C."/>
            <person name="Li Z."/>
            <person name="Guo J."/>
            <person name="Li S."/>
            <person name="Chen X."/>
            <person name="Wang C."/>
            <person name="Dai X."/>
            <person name="Yang H."/>
            <person name="Song W."/>
            <person name="Hou L."/>
            <person name="Xu J."/>
            <person name="Tong Z."/>
            <person name="Xu A."/>
            <person name="Yuan X."/>
            <person name="Wang W."/>
            <person name="Yang Q."/>
            <person name="Chen L."/>
            <person name="Sun Z."/>
            <person name="Wang K."/>
            <person name="Pan B."/>
            <person name="Chen J."/>
            <person name="Bao Y."/>
            <person name="Liu F."/>
            <person name="Qi X."/>
            <person name="Gang D.R."/>
            <person name="Wen J."/>
            <person name="Li J."/>
        </authorList>
    </citation>
    <scope>NUCLEOTIDE SEQUENCE</scope>
    <source>
        <strain evidence="9">Dzin_1.0</strain>
    </source>
</reference>
<evidence type="ECO:0008006" key="11">
    <source>
        <dbReference type="Google" id="ProtNLM"/>
    </source>
</evidence>
<evidence type="ECO:0000256" key="8">
    <source>
        <dbReference type="SAM" id="MobiDB-lite"/>
    </source>
</evidence>
<dbReference type="GO" id="GO:0035825">
    <property type="term" value="P:homologous recombination"/>
    <property type="evidence" value="ECO:0007669"/>
    <property type="project" value="UniProtKB-ARBA"/>
</dbReference>
<dbReference type="GO" id="GO:0005634">
    <property type="term" value="C:nucleus"/>
    <property type="evidence" value="ECO:0007669"/>
    <property type="project" value="UniProtKB-SubCell"/>
</dbReference>
<feature type="region of interest" description="Disordered" evidence="8">
    <location>
        <begin position="1332"/>
        <end position="1372"/>
    </location>
</feature>
<protein>
    <recommendedName>
        <fullName evidence="11">Sister chromatid cohesion protein PDS5 homolog A</fullName>
    </recommendedName>
</protein>
<evidence type="ECO:0000256" key="7">
    <source>
        <dbReference type="ARBA" id="ARBA00023306"/>
    </source>
</evidence>
<dbReference type="GO" id="GO:0007064">
    <property type="term" value="P:mitotic sister chromatid cohesion"/>
    <property type="evidence" value="ECO:0007669"/>
    <property type="project" value="InterPro"/>
</dbReference>
<keyword evidence="3" id="KW-0227">DNA damage</keyword>
<dbReference type="Pfam" id="PF20168">
    <property type="entry name" value="PDS5"/>
    <property type="match status" value="1"/>
</dbReference>
<evidence type="ECO:0000256" key="5">
    <source>
        <dbReference type="ARBA" id="ARBA00023204"/>
    </source>
</evidence>
<keyword evidence="7" id="KW-0131">Cell cycle</keyword>
<dbReference type="OrthoDB" id="200660at2759"/>
<feature type="compositionally biased region" description="Polar residues" evidence="8">
    <location>
        <begin position="1213"/>
        <end position="1234"/>
    </location>
</feature>
<evidence type="ECO:0000256" key="6">
    <source>
        <dbReference type="ARBA" id="ARBA00023242"/>
    </source>
</evidence>
<dbReference type="InterPro" id="IPR039776">
    <property type="entry name" value="Pds5"/>
</dbReference>
<evidence type="ECO:0000313" key="9">
    <source>
        <dbReference type="EMBL" id="KAJ0969546.1"/>
    </source>
</evidence>
<dbReference type="PANTHER" id="PTHR12663">
    <property type="entry name" value="ANDROGEN INDUCED INHIBITOR OF PROLIFERATION AS3 / PDS5-RELATED"/>
    <property type="match status" value="1"/>
</dbReference>
<evidence type="ECO:0000256" key="1">
    <source>
        <dbReference type="ARBA" id="ARBA00004123"/>
    </source>
</evidence>
<evidence type="ECO:0000256" key="3">
    <source>
        <dbReference type="ARBA" id="ARBA00022763"/>
    </source>
</evidence>
<proteinExistence type="predicted"/>
<dbReference type="GO" id="GO:0051301">
    <property type="term" value="P:cell division"/>
    <property type="evidence" value="ECO:0007669"/>
    <property type="project" value="UniProtKB-KW"/>
</dbReference>
<dbReference type="PANTHER" id="PTHR12663:SF50">
    <property type="entry name" value="SISTER CHROMATID COHESION PROTEIN PDS5 HOMOLOG B"/>
    <property type="match status" value="1"/>
</dbReference>
<keyword evidence="6" id="KW-0539">Nucleus</keyword>
<comment type="caution">
    <text evidence="9">The sequence shown here is derived from an EMBL/GenBank/DDBJ whole genome shotgun (WGS) entry which is preliminary data.</text>
</comment>
<dbReference type="SUPFAM" id="SSF48371">
    <property type="entry name" value="ARM repeat"/>
    <property type="match status" value="1"/>
</dbReference>
<name>A0A9D5CA21_9LILI</name>
<dbReference type="Gene3D" id="1.25.10.10">
    <property type="entry name" value="Leucine-rich Repeat Variant"/>
    <property type="match status" value="1"/>
</dbReference>
<keyword evidence="5" id="KW-0234">DNA repair</keyword>
<feature type="region of interest" description="Disordered" evidence="8">
    <location>
        <begin position="1429"/>
        <end position="1461"/>
    </location>
</feature>
<dbReference type="GO" id="GO:0000785">
    <property type="term" value="C:chromatin"/>
    <property type="evidence" value="ECO:0007669"/>
    <property type="project" value="TreeGrafter"/>
</dbReference>
<feature type="compositionally biased region" description="Basic and acidic residues" evidence="8">
    <location>
        <begin position="1332"/>
        <end position="1355"/>
    </location>
</feature>
<dbReference type="GO" id="GO:0006281">
    <property type="term" value="P:DNA repair"/>
    <property type="evidence" value="ECO:0007669"/>
    <property type="project" value="UniProtKB-KW"/>
</dbReference>
<feature type="compositionally biased region" description="Polar residues" evidence="8">
    <location>
        <begin position="1432"/>
        <end position="1442"/>
    </location>
</feature>
<sequence length="1461" mass="165213">MATLQEQAILEVARCLSQTRLNKDSLVKLLKQAENALSVFVQSLSPKEVIEQLRDSLVKNGLLQRKDKDVKLLTAACASEIIRLLAPEPPFSDELFKGIFRLFISIFADLADTASPYFTRRLRILKTVADVKCCLLMLDIGCMDLVLDMFKVFFSSVREDHQPSLFQAMVSIMSLIIEETVSQSLLDVILCNLLKDSKGAPSRLAISVIQNCAGKLEPSIRMFLMSCILNRDASRSDLEQSYHEIILEIYQYAPQTLFIVIPNLTQELITDQVDVRLEAVHLVSKLLTLSKLRLGEECRLVFVEFLKRFSDKSAEVRSAAIESAKSCYTANTTGNEARDILSALVGRLLDFDDKVRIQAVTTVCDLAISNLTSFPSEVVLQTIERLRDKKASVRKVTMQKLLELYRAYCDKCSKGVVMFHDHYEQIPSRILILCFDKDCKEFRPQNMELVLSEDLFPARLSVKERTKHWVAFFSFFTLHHIKALNSILLQKWRVQKEMLLYLSLREKEKDNSSEEVHKRMLSSFAKMSNCFVDSFIAEEGFQKLHQMKDNNIFKALFQLVDNSTTSSTAHSIRDSFLRMIGDEHQNYEFFRVLCAKCSHSIFTAEHVLNILEDLLSWKSGGNRHIQSALDLLLVISTIFPSLFRGSEKCLLNFFLEETTISREKLLQILAKVGCHVSISISGIYPFLERICLEGTRLESKFAVSAIASLIDSSDKQTFSNLCKKLVSSLPYGSNIPTILQSVGCISQYSSSSFELYEEQIREFIFENLFYSVEVCSPNQTSYAGDSVCSLSCKLKVYGLKALVKSFLPNQVGQVRHQLKPFLDFLSNIIQKKGNIDGVLMSEIDQAYLRLAAARSILRLSARWDLLISPNNFCSAIMLSKDPSDTIRKSFLSKIHKLLMECAIPSRYACAFAIASSDCLEDVRTDSVKYFTQFIKEKNKEVDLHRSTCLQETDGGPMTNYPEYVIVFLIHILAHDPRFPPENCEDEDIYAEICSPLIVTLRLLINPDIIHSSKWNANSSMSYILGILRAIKKAEDAVNPQFTSKLHILSTIGLFIMKAVGHKSSLETPRLVLLPSTLYKVCRIPRSTEVVCHNKSFIDESFVKRILSTVDARPASHDSRKCGKTRKLAVISNRSKESSNQLEMQNVTFLVKSNDMKDTCTNRQRIQKAAQQKIISKARCTQVHSTTSSASTEQPHKSFAIHGRTTIAPEQGKEQLSSSCNSASTKPSLQDSQNLSKNIEIRDWMPKPATHSRLADETTQISKNRLDTCPISMEHRDKGESLIGHRIRLWSPLDKCFSSGTVSSYDSQNDSYKINYDNGSVELLHLENEKWKVVSDDQSSGDKDVPNSRPRDRIDGENMLSTSDSEPTEKQQSKFSTMLISSSGSLDDVCDDAFGEDSQKHSNILERKVGRPCEKMISYTGFATRRSKRLMQSMPSGKNSESTIVDVDDANNAARRRRLRRA</sequence>
<evidence type="ECO:0000256" key="4">
    <source>
        <dbReference type="ARBA" id="ARBA00022776"/>
    </source>
</evidence>